<dbReference type="GO" id="GO:0005524">
    <property type="term" value="F:ATP binding"/>
    <property type="evidence" value="ECO:0007669"/>
    <property type="project" value="UniProtKB-KW"/>
</dbReference>
<dbReference type="NCBIfam" id="TIGR02956">
    <property type="entry name" value="TMAO_torS"/>
    <property type="match status" value="1"/>
</dbReference>
<dbReference type="InterPro" id="IPR005467">
    <property type="entry name" value="His_kinase_dom"/>
</dbReference>
<dbReference type="Pfam" id="PF00672">
    <property type="entry name" value="HAMP"/>
    <property type="match status" value="1"/>
</dbReference>
<evidence type="ECO:0000256" key="5">
    <source>
        <dbReference type="ARBA" id="ARBA00022519"/>
    </source>
</evidence>
<evidence type="ECO:0000256" key="6">
    <source>
        <dbReference type="ARBA" id="ARBA00022553"/>
    </source>
</evidence>
<keyword evidence="11" id="KW-0067">ATP-binding</keyword>
<feature type="coiled-coil region" evidence="20">
    <location>
        <begin position="392"/>
        <end position="426"/>
    </location>
</feature>
<keyword evidence="12 21" id="KW-1133">Transmembrane helix</keyword>
<evidence type="ECO:0000256" key="9">
    <source>
        <dbReference type="ARBA" id="ARBA00022741"/>
    </source>
</evidence>
<comment type="subunit">
    <text evidence="16">May form homomultimers. Seems to interact with TorT and TorC apocytochrome.</text>
</comment>
<evidence type="ECO:0000256" key="16">
    <source>
        <dbReference type="ARBA" id="ARBA00063294"/>
    </source>
</evidence>
<dbReference type="PIRSF" id="PIRSF036437">
    <property type="entry name" value="HK_TorS"/>
    <property type="match status" value="1"/>
</dbReference>
<dbReference type="SMART" id="SM00448">
    <property type="entry name" value="REC"/>
    <property type="match status" value="1"/>
</dbReference>
<evidence type="ECO:0000256" key="3">
    <source>
        <dbReference type="ARBA" id="ARBA00012438"/>
    </source>
</evidence>
<dbReference type="Pfam" id="PF00072">
    <property type="entry name" value="Response_reg"/>
    <property type="match status" value="1"/>
</dbReference>
<evidence type="ECO:0000256" key="2">
    <source>
        <dbReference type="ARBA" id="ARBA00004429"/>
    </source>
</evidence>
<dbReference type="GO" id="GO:0000155">
    <property type="term" value="F:phosphorelay sensor kinase activity"/>
    <property type="evidence" value="ECO:0007669"/>
    <property type="project" value="InterPro"/>
</dbReference>
<dbReference type="SUPFAM" id="SSF55874">
    <property type="entry name" value="ATPase domain of HSP90 chaperone/DNA topoisomerase II/histidine kinase"/>
    <property type="match status" value="1"/>
</dbReference>
<dbReference type="InterPro" id="IPR038188">
    <property type="entry name" value="TorS_sensor_sf"/>
</dbReference>
<dbReference type="PRINTS" id="PR00344">
    <property type="entry name" value="BCTRLSENSOR"/>
</dbReference>
<dbReference type="InterPro" id="IPR036097">
    <property type="entry name" value="HisK_dim/P_sf"/>
</dbReference>
<dbReference type="SUPFAM" id="SSF47384">
    <property type="entry name" value="Homodimeric domain of signal transducing histidine kinase"/>
    <property type="match status" value="1"/>
</dbReference>
<dbReference type="NCBIfam" id="NF008543">
    <property type="entry name" value="PRK11466.1"/>
    <property type="match status" value="1"/>
</dbReference>
<dbReference type="RefSeq" id="WP_128600871.1">
    <property type="nucleotide sequence ID" value="NZ_UGYQ01000001.1"/>
</dbReference>
<dbReference type="EC" id="2.7.13.3" evidence="3"/>
<dbReference type="SUPFAM" id="SSF47226">
    <property type="entry name" value="Histidine-containing phosphotransfer domain, HPT domain"/>
    <property type="match status" value="1"/>
</dbReference>
<evidence type="ECO:0000256" key="8">
    <source>
        <dbReference type="ARBA" id="ARBA00022692"/>
    </source>
</evidence>
<evidence type="ECO:0000256" key="21">
    <source>
        <dbReference type="SAM" id="Phobius"/>
    </source>
</evidence>
<evidence type="ECO:0000256" key="7">
    <source>
        <dbReference type="ARBA" id="ARBA00022679"/>
    </source>
</evidence>
<keyword evidence="9" id="KW-0547">Nucleotide-binding</keyword>
<dbReference type="Gene3D" id="3.30.565.10">
    <property type="entry name" value="Histidine kinase-like ATPase, C-terminal domain"/>
    <property type="match status" value="1"/>
</dbReference>
<dbReference type="Pfam" id="PF02518">
    <property type="entry name" value="HATPase_c"/>
    <property type="match status" value="1"/>
</dbReference>
<dbReference type="CDD" id="cd16922">
    <property type="entry name" value="HATPase_EvgS-ArcB-TorS-like"/>
    <property type="match status" value="1"/>
</dbReference>
<keyword evidence="4" id="KW-1003">Cell membrane</keyword>
<dbReference type="SMART" id="SM00387">
    <property type="entry name" value="HATPase_c"/>
    <property type="match status" value="1"/>
</dbReference>
<evidence type="ECO:0000259" key="25">
    <source>
        <dbReference type="PROSITE" id="PS50894"/>
    </source>
</evidence>
<protein>
    <recommendedName>
        <fullName evidence="17">Sensor protein TorS</fullName>
        <ecNumber evidence="3">2.7.13.3</ecNumber>
    </recommendedName>
</protein>
<dbReference type="InterPro" id="IPR001789">
    <property type="entry name" value="Sig_transdc_resp-reg_receiver"/>
</dbReference>
<comment type="function">
    <text evidence="15">Member of the two-component regulatory system TorS/TorR involved in the anaerobic utilization of trimethylamine-N-oxide (TMAO). Detects the presence of TMAO in the medium and, in response, activates TorR via a four-step phosphorelay. When TMAO is removed, TorS can dephosphorylate TorR, probably by a reverse phosphorelay involving His-860 and Asp-733.</text>
</comment>
<dbReference type="GO" id="GO:0005886">
    <property type="term" value="C:plasma membrane"/>
    <property type="evidence" value="ECO:0007669"/>
    <property type="project" value="UniProtKB-SubCell"/>
</dbReference>
<evidence type="ECO:0000256" key="17">
    <source>
        <dbReference type="ARBA" id="ARBA00067865"/>
    </source>
</evidence>
<keyword evidence="6 19" id="KW-0597">Phosphoprotein</keyword>
<evidence type="ECO:0000256" key="10">
    <source>
        <dbReference type="ARBA" id="ARBA00022777"/>
    </source>
</evidence>
<feature type="modified residue" description="4-aspartylphosphate" evidence="19">
    <location>
        <position position="716"/>
    </location>
</feature>
<dbReference type="CDD" id="cd00088">
    <property type="entry name" value="HPT"/>
    <property type="match status" value="1"/>
</dbReference>
<feature type="modified residue" description="Phosphohistidine" evidence="18">
    <location>
        <position position="843"/>
    </location>
</feature>
<dbReference type="PANTHER" id="PTHR43047:SF78">
    <property type="entry name" value="SENSORY_REGULATORY PROTEIN RPFC"/>
    <property type="match status" value="1"/>
</dbReference>
<name>A0A380B4I9_SHIFL</name>
<dbReference type="CDD" id="cd16172">
    <property type="entry name" value="TorS_sensor_domain"/>
    <property type="match status" value="1"/>
</dbReference>
<keyword evidence="5" id="KW-0997">Cell inner membrane</keyword>
<evidence type="ECO:0000259" key="24">
    <source>
        <dbReference type="PROSITE" id="PS50885"/>
    </source>
</evidence>
<dbReference type="PROSITE" id="PS50885">
    <property type="entry name" value="HAMP"/>
    <property type="match status" value="1"/>
</dbReference>
<keyword evidence="8 21" id="KW-0812">Transmembrane</keyword>
<dbReference type="SMART" id="SM00304">
    <property type="entry name" value="HAMP"/>
    <property type="match status" value="1"/>
</dbReference>
<keyword evidence="14 21" id="KW-0472">Membrane</keyword>
<feature type="domain" description="Histidine kinase" evidence="22">
    <location>
        <begin position="433"/>
        <end position="647"/>
    </location>
</feature>
<sequence>MNLTLTSTLVGWYNLRFISQVEKDNTQALIPTMNMARQLSEASAWELFAAQNLTSADNEKMWQAQGRMLTAQSLKINALLQALREQGFDTTAIEQQEQEISRSLRQQGELVGRRLQLRQQQRQLSQQIAAADEIARLAQGQANNATTSAGATQAGIYDLIEQDQRQAAESALDRLIDIDLEYVNQMNELRLSALRVQQMVMNLGLEQIQKNAPTLEKQLNNAVKILQRRQIRIEDPGVRAQVATTLTTVSQYSDLLALFQQDSEISNHLQTLAQNNIAQFAQFSSEVSQLVDTIELRNQHGLAHLEKASARGQYSLLLLGMVSLCALILILWRVVYRSVTRPLAEQTQALQRLLDGDIDSPFPETAGVRELDTIGRLMDAFRSSVHALNRHREQLAAQVKARTAELQELVIEHRQARAEAEKASQAKSAFLAAMSHEIRTPLYGILGTAQLLADNPALNAQRDDLRAITDSGESLLTILNDILDYSAIEAGGKNVSVSDEPFEPRPLLESTLQLMSGRVKGRPISLATAIADDVPSALMGDPRRIRQVITNLLSNALRFTDEGHIILRSRTDGEQWLVEVEDSGCGIDPAKLAEIFQPFVQVSGKRGGTGLGLTISSRLAQAMGGELSATSTPEVGSCFCLRLPLRVATAPVPKTANQAVRLDGLRLLLIEDNPLTQRITVEMLNTSGAQVVAIGNAAQALETLQNSEPFAAALVDFDLPDIDGITLARQLAQQYPSLVLIGFSAHVIDETLRQRTSSLFRGIIPKPVPREVLGQLLAHYLQLQANNDLPLDVSQLNEDAQLMGTEKIHEWLALFKQHALPLLDEIDIARASQDSEKIKRAAHQLKSSCSSLGMRSASQLCAQLEQQPLSAPLPHEEITRSVAALEA</sequence>
<dbReference type="Proteomes" id="UP000254880">
    <property type="component" value="Unassembled WGS sequence"/>
</dbReference>
<dbReference type="FunFam" id="1.20.58.920:FF:000001">
    <property type="entry name" value="Histidine kinase"/>
    <property type="match status" value="1"/>
</dbReference>
<dbReference type="FunFam" id="1.10.287.130:FF:000065">
    <property type="entry name" value="Histidine kinase"/>
    <property type="match status" value="1"/>
</dbReference>
<dbReference type="PROSITE" id="PS50109">
    <property type="entry name" value="HIS_KIN"/>
    <property type="match status" value="1"/>
</dbReference>
<dbReference type="SMART" id="SM00073">
    <property type="entry name" value="HPT"/>
    <property type="match status" value="1"/>
</dbReference>
<keyword evidence="20" id="KW-0175">Coiled coil</keyword>
<reference evidence="26 27" key="1">
    <citation type="submission" date="2018-06" db="EMBL/GenBank/DDBJ databases">
        <authorList>
            <consortium name="Pathogen Informatics"/>
            <person name="Doyle S."/>
        </authorList>
    </citation>
    <scope>NUCLEOTIDE SEQUENCE [LARGE SCALE GENOMIC DNA]</scope>
    <source>
        <strain evidence="26 27">NCTC9783</strain>
    </source>
</reference>
<dbReference type="PROSITE" id="PS50894">
    <property type="entry name" value="HPT"/>
    <property type="match status" value="1"/>
</dbReference>
<dbReference type="Pfam" id="PF00512">
    <property type="entry name" value="HisKA"/>
    <property type="match status" value="1"/>
</dbReference>
<dbReference type="InterPro" id="IPR003661">
    <property type="entry name" value="HisK_dim/P_dom"/>
</dbReference>
<dbReference type="Gene3D" id="6.10.340.10">
    <property type="match status" value="1"/>
</dbReference>
<evidence type="ECO:0000256" key="13">
    <source>
        <dbReference type="ARBA" id="ARBA00023012"/>
    </source>
</evidence>
<proteinExistence type="predicted"/>
<evidence type="ECO:0000256" key="14">
    <source>
        <dbReference type="ARBA" id="ARBA00023136"/>
    </source>
</evidence>
<dbReference type="Pfam" id="PF21689">
    <property type="entry name" value="TorS_sensor_domain"/>
    <property type="match status" value="1"/>
</dbReference>
<evidence type="ECO:0000256" key="4">
    <source>
        <dbReference type="ARBA" id="ARBA00022475"/>
    </source>
</evidence>
<keyword evidence="7 26" id="KW-0808">Transferase</keyword>
<dbReference type="Gene3D" id="1.20.58.920">
    <property type="match status" value="1"/>
</dbReference>
<dbReference type="CDD" id="cd00082">
    <property type="entry name" value="HisKA"/>
    <property type="match status" value="1"/>
</dbReference>
<dbReference type="EMBL" id="UGYT01000001">
    <property type="protein sequence ID" value="SUI92042.1"/>
    <property type="molecule type" value="Genomic_DNA"/>
</dbReference>
<dbReference type="Gene3D" id="3.40.50.2300">
    <property type="match status" value="1"/>
</dbReference>
<feature type="domain" description="Response regulatory" evidence="23">
    <location>
        <begin position="666"/>
        <end position="781"/>
    </location>
</feature>
<dbReference type="InterPro" id="IPR003594">
    <property type="entry name" value="HATPase_dom"/>
</dbReference>
<feature type="domain" description="HPt" evidence="25">
    <location>
        <begin position="804"/>
        <end position="887"/>
    </location>
</feature>
<dbReference type="InterPro" id="IPR011006">
    <property type="entry name" value="CheY-like_superfamily"/>
</dbReference>
<feature type="domain" description="HAMP" evidence="24">
    <location>
        <begin position="337"/>
        <end position="393"/>
    </location>
</feature>
<evidence type="ECO:0000313" key="26">
    <source>
        <dbReference type="EMBL" id="SUI92042.1"/>
    </source>
</evidence>
<dbReference type="Gene3D" id="1.20.120.160">
    <property type="entry name" value="HPT domain"/>
    <property type="match status" value="1"/>
</dbReference>
<evidence type="ECO:0000256" key="1">
    <source>
        <dbReference type="ARBA" id="ARBA00000085"/>
    </source>
</evidence>
<accession>A0A380B4I9</accession>
<dbReference type="InterPro" id="IPR014302">
    <property type="entry name" value="Sig_transdc_His_kinase_TorS"/>
</dbReference>
<dbReference type="AlphaFoldDB" id="A0A380B4I9"/>
<comment type="subcellular location">
    <subcellularLocation>
        <location evidence="2">Cell inner membrane</location>
        <topology evidence="2">Multi-pass membrane protein</topology>
    </subcellularLocation>
</comment>
<dbReference type="Pfam" id="PF01627">
    <property type="entry name" value="Hpt"/>
    <property type="match status" value="1"/>
</dbReference>
<keyword evidence="13" id="KW-0902">Two-component regulatory system</keyword>
<dbReference type="PANTHER" id="PTHR43047">
    <property type="entry name" value="TWO-COMPONENT HISTIDINE PROTEIN KINASE"/>
    <property type="match status" value="1"/>
</dbReference>
<evidence type="ECO:0000256" key="11">
    <source>
        <dbReference type="ARBA" id="ARBA00022840"/>
    </source>
</evidence>
<evidence type="ECO:0000256" key="15">
    <source>
        <dbReference type="ARBA" id="ARBA00055189"/>
    </source>
</evidence>
<evidence type="ECO:0000259" key="23">
    <source>
        <dbReference type="PROSITE" id="PS50110"/>
    </source>
</evidence>
<evidence type="ECO:0000256" key="19">
    <source>
        <dbReference type="PROSITE-ProRule" id="PRU00169"/>
    </source>
</evidence>
<dbReference type="InterPro" id="IPR004358">
    <property type="entry name" value="Sig_transdc_His_kin-like_C"/>
</dbReference>
<dbReference type="Gene3D" id="1.10.287.130">
    <property type="match status" value="1"/>
</dbReference>
<evidence type="ECO:0000256" key="12">
    <source>
        <dbReference type="ARBA" id="ARBA00022989"/>
    </source>
</evidence>
<dbReference type="InterPro" id="IPR036641">
    <property type="entry name" value="HPT_dom_sf"/>
</dbReference>
<organism evidence="26 27">
    <name type="scientific">Shigella flexneri</name>
    <dbReference type="NCBI Taxonomy" id="623"/>
    <lineage>
        <taxon>Bacteria</taxon>
        <taxon>Pseudomonadati</taxon>
        <taxon>Pseudomonadota</taxon>
        <taxon>Gammaproteobacteria</taxon>
        <taxon>Enterobacterales</taxon>
        <taxon>Enterobacteriaceae</taxon>
        <taxon>Shigella</taxon>
    </lineage>
</organism>
<keyword evidence="10 26" id="KW-0418">Kinase</keyword>
<dbReference type="SMART" id="SM00388">
    <property type="entry name" value="HisKA"/>
    <property type="match status" value="1"/>
</dbReference>
<feature type="transmembrane region" description="Helical" evidence="21">
    <location>
        <begin position="314"/>
        <end position="335"/>
    </location>
</feature>
<dbReference type="InterPro" id="IPR008207">
    <property type="entry name" value="Sig_transdc_His_kin_Hpt_dom"/>
</dbReference>
<evidence type="ECO:0000256" key="18">
    <source>
        <dbReference type="PROSITE-ProRule" id="PRU00110"/>
    </source>
</evidence>
<dbReference type="InterPro" id="IPR037952">
    <property type="entry name" value="Sensor_TorS"/>
</dbReference>
<dbReference type="CDD" id="cd17546">
    <property type="entry name" value="REC_hyHK_CKI1_RcsC-like"/>
    <property type="match status" value="1"/>
</dbReference>
<dbReference type="SUPFAM" id="SSF52172">
    <property type="entry name" value="CheY-like"/>
    <property type="match status" value="1"/>
</dbReference>
<comment type="catalytic activity">
    <reaction evidence="1">
        <text>ATP + protein L-histidine = ADP + protein N-phospho-L-histidine.</text>
        <dbReference type="EC" id="2.7.13.3"/>
    </reaction>
</comment>
<gene>
    <name evidence="26" type="primary">torS</name>
    <name evidence="26" type="ORF">NCTC9783_04085</name>
</gene>
<evidence type="ECO:0000259" key="22">
    <source>
        <dbReference type="PROSITE" id="PS50109"/>
    </source>
</evidence>
<dbReference type="InterPro" id="IPR003660">
    <property type="entry name" value="HAMP_dom"/>
</dbReference>
<dbReference type="PROSITE" id="PS50110">
    <property type="entry name" value="RESPONSE_REGULATORY"/>
    <property type="match status" value="1"/>
</dbReference>
<dbReference type="InterPro" id="IPR036890">
    <property type="entry name" value="HATPase_C_sf"/>
</dbReference>
<evidence type="ECO:0000256" key="20">
    <source>
        <dbReference type="SAM" id="Coils"/>
    </source>
</evidence>
<evidence type="ECO:0000313" key="27">
    <source>
        <dbReference type="Proteomes" id="UP000254880"/>
    </source>
</evidence>
<dbReference type="CDD" id="cd06225">
    <property type="entry name" value="HAMP"/>
    <property type="match status" value="1"/>
</dbReference>